<dbReference type="EMBL" id="ML977350">
    <property type="protein sequence ID" value="KAF2108007.1"/>
    <property type="molecule type" value="Genomic_DNA"/>
</dbReference>
<feature type="signal peptide" evidence="2">
    <location>
        <begin position="1"/>
        <end position="24"/>
    </location>
</feature>
<feature type="transmembrane region" description="Helical" evidence="1">
    <location>
        <begin position="251"/>
        <end position="270"/>
    </location>
</feature>
<feature type="transmembrane region" description="Helical" evidence="1">
    <location>
        <begin position="470"/>
        <end position="494"/>
    </location>
</feature>
<evidence type="ECO:0000256" key="1">
    <source>
        <dbReference type="SAM" id="Phobius"/>
    </source>
</evidence>
<feature type="transmembrane region" description="Helical" evidence="1">
    <location>
        <begin position="218"/>
        <end position="239"/>
    </location>
</feature>
<keyword evidence="1" id="KW-0812">Transmembrane</keyword>
<keyword evidence="1" id="KW-1133">Transmembrane helix</keyword>
<sequence>MTDLHRKPRSTLLWLLCFVTSTQAGYVRFQCYDDVKAKLENGTLANNDTCFYSDKHGFTYSEPDNPVLTVPGCEELCGTGFSWYEDRGPRLSTWLIPVFLLLSNLEVSPLDKRRYLMILHLLGDPIDSLWCLLLKMEAWARCRTMADANTSGKDKLSKSRHLATVLGGFEELIGFHTDPLEVYSALIPASRDRKDKRVDRLVRKAAQKLADSRTDERLRTLLATALYFWQVVSAFVNTIGGGNTSPPGGRIGIAMFLSWLVPIVLLSNAIGGFTSNRICFDTLEGLVQGAGPHQDLWLALKSKVRTLENFQSLDEYMDSMCWSGAIYTYRPEKKLPYSTGRKDLNPHTLLLVALAPLVISGVSASTIIWYTPPNGLNCRNILIICLFASWCLSAGVTGVIARLSFKPAVRWRAILMKDVFITAPTVTLIFLATCGRFNSCWCWSAVYSLGKDARVPLNTTPDFNHYFKTTYPMVVGICLGLQVAFFVLMMWFGWEGLDIMRWSENEKKKEWMRSRRDDLHTDSLP</sequence>
<name>A0A6A5YNQ3_9PLEO</name>
<evidence type="ECO:0000313" key="4">
    <source>
        <dbReference type="Proteomes" id="UP000799770"/>
    </source>
</evidence>
<dbReference type="OrthoDB" id="3010248at2759"/>
<proteinExistence type="predicted"/>
<gene>
    <name evidence="3" type="ORF">BDV96DRAFT_588088</name>
</gene>
<evidence type="ECO:0000313" key="3">
    <source>
        <dbReference type="EMBL" id="KAF2108007.1"/>
    </source>
</evidence>
<reference evidence="3" key="1">
    <citation type="journal article" date="2020" name="Stud. Mycol.">
        <title>101 Dothideomycetes genomes: a test case for predicting lifestyles and emergence of pathogens.</title>
        <authorList>
            <person name="Haridas S."/>
            <person name="Albert R."/>
            <person name="Binder M."/>
            <person name="Bloem J."/>
            <person name="Labutti K."/>
            <person name="Salamov A."/>
            <person name="Andreopoulos B."/>
            <person name="Baker S."/>
            <person name="Barry K."/>
            <person name="Bills G."/>
            <person name="Bluhm B."/>
            <person name="Cannon C."/>
            <person name="Castanera R."/>
            <person name="Culley D."/>
            <person name="Daum C."/>
            <person name="Ezra D."/>
            <person name="Gonzalez J."/>
            <person name="Henrissat B."/>
            <person name="Kuo A."/>
            <person name="Liang C."/>
            <person name="Lipzen A."/>
            <person name="Lutzoni F."/>
            <person name="Magnuson J."/>
            <person name="Mondo S."/>
            <person name="Nolan M."/>
            <person name="Ohm R."/>
            <person name="Pangilinan J."/>
            <person name="Park H.-J."/>
            <person name="Ramirez L."/>
            <person name="Alfaro M."/>
            <person name="Sun H."/>
            <person name="Tritt A."/>
            <person name="Yoshinaga Y."/>
            <person name="Zwiers L.-H."/>
            <person name="Turgeon B."/>
            <person name="Goodwin S."/>
            <person name="Spatafora J."/>
            <person name="Crous P."/>
            <person name="Grigoriev I."/>
        </authorList>
    </citation>
    <scope>NUCLEOTIDE SEQUENCE</scope>
    <source>
        <strain evidence="3">CBS 627.86</strain>
    </source>
</reference>
<protein>
    <submittedName>
        <fullName evidence="3">Uncharacterized protein</fullName>
    </submittedName>
</protein>
<feature type="transmembrane region" description="Helical" evidence="1">
    <location>
        <begin position="381"/>
        <end position="405"/>
    </location>
</feature>
<evidence type="ECO:0000256" key="2">
    <source>
        <dbReference type="SAM" id="SignalP"/>
    </source>
</evidence>
<keyword evidence="2" id="KW-0732">Signal</keyword>
<keyword evidence="4" id="KW-1185">Reference proteome</keyword>
<keyword evidence="1" id="KW-0472">Membrane</keyword>
<organism evidence="3 4">
    <name type="scientific">Lophiotrema nucula</name>
    <dbReference type="NCBI Taxonomy" id="690887"/>
    <lineage>
        <taxon>Eukaryota</taxon>
        <taxon>Fungi</taxon>
        <taxon>Dikarya</taxon>
        <taxon>Ascomycota</taxon>
        <taxon>Pezizomycotina</taxon>
        <taxon>Dothideomycetes</taxon>
        <taxon>Pleosporomycetidae</taxon>
        <taxon>Pleosporales</taxon>
        <taxon>Lophiotremataceae</taxon>
        <taxon>Lophiotrema</taxon>
    </lineage>
</organism>
<feature type="transmembrane region" description="Helical" evidence="1">
    <location>
        <begin position="349"/>
        <end position="369"/>
    </location>
</feature>
<feature type="chain" id="PRO_5025418441" evidence="2">
    <location>
        <begin position="25"/>
        <end position="525"/>
    </location>
</feature>
<accession>A0A6A5YNQ3</accession>
<dbReference type="Proteomes" id="UP000799770">
    <property type="component" value="Unassembled WGS sequence"/>
</dbReference>
<dbReference type="AlphaFoldDB" id="A0A6A5YNQ3"/>